<dbReference type="EMBL" id="JBHLVO010000014">
    <property type="protein sequence ID" value="MFC0272876.1"/>
    <property type="molecule type" value="Genomic_DNA"/>
</dbReference>
<dbReference type="SUPFAM" id="SSF51971">
    <property type="entry name" value="Nucleotide-binding domain"/>
    <property type="match status" value="2"/>
</dbReference>
<feature type="region of interest" description="Disordered" evidence="5">
    <location>
        <begin position="1"/>
        <end position="24"/>
    </location>
</feature>
<dbReference type="InterPro" id="IPR023753">
    <property type="entry name" value="FAD/NAD-binding_dom"/>
</dbReference>
<comment type="caution">
    <text evidence="8">The sequence shown here is derived from an EMBL/GenBank/DDBJ whole genome shotgun (WGS) entry which is preliminary data.</text>
</comment>
<dbReference type="InterPro" id="IPR036188">
    <property type="entry name" value="FAD/NAD-bd_sf"/>
</dbReference>
<evidence type="ECO:0000256" key="3">
    <source>
        <dbReference type="ARBA" id="ARBA00023164"/>
    </source>
</evidence>
<feature type="domain" description="FAD/NAD(P)-binding" evidence="6">
    <location>
        <begin position="153"/>
        <end position="476"/>
    </location>
</feature>
<dbReference type="InterPro" id="IPR051394">
    <property type="entry name" value="Glutamate_Synthase"/>
</dbReference>
<name>A0ABV6GGU2_9BACI</name>
<dbReference type="InterPro" id="IPR006005">
    <property type="entry name" value="Glut_synth_ssu1"/>
</dbReference>
<evidence type="ECO:0000256" key="2">
    <source>
        <dbReference type="ARBA" id="ARBA00023002"/>
    </source>
</evidence>
<evidence type="ECO:0000256" key="4">
    <source>
        <dbReference type="ARBA" id="ARBA00029440"/>
    </source>
</evidence>
<feature type="domain" description="Dihydroprymidine dehydrogenase" evidence="7">
    <location>
        <begin position="26"/>
        <end position="135"/>
    </location>
</feature>
<comment type="pathway">
    <text evidence="4">Amino-acid biosynthesis.</text>
</comment>
<organism evidence="8 9">
    <name type="scientific">Metabacillus herbersteinensis</name>
    <dbReference type="NCBI Taxonomy" id="283816"/>
    <lineage>
        <taxon>Bacteria</taxon>
        <taxon>Bacillati</taxon>
        <taxon>Bacillota</taxon>
        <taxon>Bacilli</taxon>
        <taxon>Bacillales</taxon>
        <taxon>Bacillaceae</taxon>
        <taxon>Metabacillus</taxon>
    </lineage>
</organism>
<accession>A0ABV6GGU2</accession>
<dbReference type="InterPro" id="IPR028261">
    <property type="entry name" value="DPD_II"/>
</dbReference>
<evidence type="ECO:0000313" key="9">
    <source>
        <dbReference type="Proteomes" id="UP001589854"/>
    </source>
</evidence>
<protein>
    <submittedName>
        <fullName evidence="8">Glutamate synthase subunit beta</fullName>
    </submittedName>
</protein>
<keyword evidence="9" id="KW-1185">Reference proteome</keyword>
<reference evidence="8 9" key="1">
    <citation type="submission" date="2024-09" db="EMBL/GenBank/DDBJ databases">
        <authorList>
            <person name="Sun Q."/>
            <person name="Mori K."/>
        </authorList>
    </citation>
    <scope>NUCLEOTIDE SEQUENCE [LARGE SCALE GENOMIC DNA]</scope>
    <source>
        <strain evidence="8 9">CCM 7228</strain>
    </source>
</reference>
<dbReference type="PANTHER" id="PTHR43100:SF1">
    <property type="entry name" value="GLUTAMATE SYNTHASE [NADPH] SMALL CHAIN"/>
    <property type="match status" value="1"/>
</dbReference>
<dbReference type="Proteomes" id="UP001589854">
    <property type="component" value="Unassembled WGS sequence"/>
</dbReference>
<dbReference type="PANTHER" id="PTHR43100">
    <property type="entry name" value="GLUTAMATE SYNTHASE [NADPH] SMALL CHAIN"/>
    <property type="match status" value="1"/>
</dbReference>
<keyword evidence="2" id="KW-0560">Oxidoreductase</keyword>
<gene>
    <name evidence="8" type="ORF">ACFFIX_15715</name>
</gene>
<evidence type="ECO:0000256" key="5">
    <source>
        <dbReference type="SAM" id="MobiDB-lite"/>
    </source>
</evidence>
<dbReference type="SUPFAM" id="SSF46548">
    <property type="entry name" value="alpha-helical ferredoxin"/>
    <property type="match status" value="1"/>
</dbReference>
<dbReference type="InterPro" id="IPR009051">
    <property type="entry name" value="Helical_ferredxn"/>
</dbReference>
<dbReference type="Pfam" id="PF14691">
    <property type="entry name" value="Fer4_20"/>
    <property type="match status" value="1"/>
</dbReference>
<evidence type="ECO:0000313" key="8">
    <source>
        <dbReference type="EMBL" id="MFC0272876.1"/>
    </source>
</evidence>
<evidence type="ECO:0000256" key="1">
    <source>
        <dbReference type="ARBA" id="ARBA00022605"/>
    </source>
</evidence>
<dbReference type="RefSeq" id="WP_378935628.1">
    <property type="nucleotide sequence ID" value="NZ_JBHLVO010000014.1"/>
</dbReference>
<keyword evidence="1" id="KW-0028">Amino-acid biosynthesis</keyword>
<feature type="compositionally biased region" description="Basic and acidic residues" evidence="5">
    <location>
        <begin position="9"/>
        <end position="24"/>
    </location>
</feature>
<dbReference type="Gene3D" id="3.50.50.60">
    <property type="entry name" value="FAD/NAD(P)-binding domain"/>
    <property type="match status" value="2"/>
</dbReference>
<proteinExistence type="predicted"/>
<dbReference type="PRINTS" id="PR00419">
    <property type="entry name" value="ADXRDTASE"/>
</dbReference>
<evidence type="ECO:0000259" key="7">
    <source>
        <dbReference type="Pfam" id="PF14691"/>
    </source>
</evidence>
<evidence type="ECO:0000259" key="6">
    <source>
        <dbReference type="Pfam" id="PF07992"/>
    </source>
</evidence>
<keyword evidence="3" id="KW-0314">Glutamate biosynthesis</keyword>
<sequence length="494" mass="54998">MGKPTGFMDYERQPRPERDPVTRTDDWDVYTLPLDENELKQQGARCMDCGIPTCHTGTIIKGMTSGCPVYHLIPEWNDLVFQGQWEEALKREHKMNNFPEFTGLACPAPCEGACVLGINEPPVAIRSIELEIIRKGFKEGWVKPELPEIRTDKKVAVVGSGPAGLACAAQLNKAGHHVTVFERHDRAGGLLTYGIPEMKLPYATVERRVNLLKAEGITFITSTEVGKDYPISKLQSQFDAVVLCGGATKHRDLNVEGRELKGVHYAMDFLHANTKSLLDSNLENGNYISATDKDVVVIGGGDTGVDCLATSVRHKCKSLTQFDIYGKKDDLRADDNPWPQWPVIHRVEYGQKEAAAVFGKDPRAYAVMTKKFVGDENGHVKEVHTINVETTTDENGHRIRKEIQGTKKIWPAQLVLLAIGFSGPEQSFLQKINVETDERSNVKAEYGKYKTNIEGVFAAGDMRRGQSLIVWAINEGREAARECDRYLMGETNLP</sequence>
<dbReference type="NCBIfam" id="TIGR01317">
    <property type="entry name" value="GOGAT_sm_gam"/>
    <property type="match status" value="1"/>
</dbReference>
<dbReference type="Gene3D" id="1.10.1060.10">
    <property type="entry name" value="Alpha-helical ferredoxin"/>
    <property type="match status" value="1"/>
</dbReference>
<dbReference type="Pfam" id="PF07992">
    <property type="entry name" value="Pyr_redox_2"/>
    <property type="match status" value="1"/>
</dbReference>